<dbReference type="AlphaFoldDB" id="A0A9I9E186"/>
<feature type="chain" id="PRO_5039954982" description="Secreted protein" evidence="1">
    <location>
        <begin position="37"/>
        <end position="75"/>
    </location>
</feature>
<protein>
    <recommendedName>
        <fullName evidence="3">Secreted protein</fullName>
    </recommendedName>
</protein>
<keyword evidence="1" id="KW-0732">Signal</keyword>
<organism evidence="2">
    <name type="scientific">Cucumis melo</name>
    <name type="common">Muskmelon</name>
    <dbReference type="NCBI Taxonomy" id="3656"/>
    <lineage>
        <taxon>Eukaryota</taxon>
        <taxon>Viridiplantae</taxon>
        <taxon>Streptophyta</taxon>
        <taxon>Embryophyta</taxon>
        <taxon>Tracheophyta</taxon>
        <taxon>Spermatophyta</taxon>
        <taxon>Magnoliopsida</taxon>
        <taxon>eudicotyledons</taxon>
        <taxon>Gunneridae</taxon>
        <taxon>Pentapetalae</taxon>
        <taxon>rosids</taxon>
        <taxon>fabids</taxon>
        <taxon>Cucurbitales</taxon>
        <taxon>Cucurbitaceae</taxon>
        <taxon>Benincaseae</taxon>
        <taxon>Cucumis</taxon>
    </lineage>
</organism>
<dbReference type="Gramene" id="MELO3C027257.2.1">
    <property type="protein sequence ID" value="MELO3C027257.2.1"/>
    <property type="gene ID" value="MELO3C027257.2"/>
</dbReference>
<sequence length="75" mass="8514">MKHAAKKPYLPGCQIPISPIHHHLLLLALTALDLHASVLIEPDGKREDIYHLGSTQCFVRWLLFCSRGWTTVAFH</sequence>
<feature type="signal peptide" evidence="1">
    <location>
        <begin position="1"/>
        <end position="36"/>
    </location>
</feature>
<evidence type="ECO:0000256" key="1">
    <source>
        <dbReference type="SAM" id="SignalP"/>
    </source>
</evidence>
<name>A0A9I9E186_CUCME</name>
<evidence type="ECO:0008006" key="3">
    <source>
        <dbReference type="Google" id="ProtNLM"/>
    </source>
</evidence>
<evidence type="ECO:0000313" key="2">
    <source>
        <dbReference type="EnsemblPlants" id="MELO3C027257.2.1"/>
    </source>
</evidence>
<proteinExistence type="predicted"/>
<accession>A0A9I9E186</accession>
<dbReference type="EnsemblPlants" id="MELO3C027257.2.1">
    <property type="protein sequence ID" value="MELO3C027257.2.1"/>
    <property type="gene ID" value="MELO3C027257.2"/>
</dbReference>
<reference evidence="2" key="1">
    <citation type="submission" date="2023-03" db="UniProtKB">
        <authorList>
            <consortium name="EnsemblPlants"/>
        </authorList>
    </citation>
    <scope>IDENTIFICATION</scope>
</reference>